<dbReference type="Proteomes" id="UP000001542">
    <property type="component" value="Unassembled WGS sequence"/>
</dbReference>
<sequence length="164" mass="19306">MGQTESQDQNRMDGPTSSSPNLTENQSIALQNSDEFVHKIINDNQFWQNRGKDIICDFQSKMIIDPPIRKLIEQLRADINSKDLDKIARENENSARKYSSIIENIKTYKPYSILFEIDAQLEQLRAENDKEYQEVEKLKDENKRLHDEYEKLVKQCTSDFDIFI</sequence>
<dbReference type="AlphaFoldDB" id="A2FQD3"/>
<dbReference type="RefSeq" id="XP_001305810.1">
    <property type="nucleotide sequence ID" value="XM_001305809.1"/>
</dbReference>
<dbReference type="VEuPathDB" id="TrichDB:TVAG_467270"/>
<evidence type="ECO:0000313" key="4">
    <source>
        <dbReference type="Proteomes" id="UP000001542"/>
    </source>
</evidence>
<reference evidence="3" key="1">
    <citation type="submission" date="2006-10" db="EMBL/GenBank/DDBJ databases">
        <authorList>
            <person name="Amadeo P."/>
            <person name="Zhao Q."/>
            <person name="Wortman J."/>
            <person name="Fraser-Liggett C."/>
            <person name="Carlton J."/>
        </authorList>
    </citation>
    <scope>NUCLEOTIDE SEQUENCE</scope>
    <source>
        <strain evidence="3">G3</strain>
    </source>
</reference>
<name>A2FQD3_TRIV3</name>
<proteinExistence type="predicted"/>
<protein>
    <submittedName>
        <fullName evidence="3">Uncharacterized protein</fullName>
    </submittedName>
</protein>
<keyword evidence="1" id="KW-0175">Coiled coil</keyword>
<feature type="region of interest" description="Disordered" evidence="2">
    <location>
        <begin position="1"/>
        <end position="23"/>
    </location>
</feature>
<evidence type="ECO:0000313" key="3">
    <source>
        <dbReference type="EMBL" id="EAX92880.1"/>
    </source>
</evidence>
<dbReference type="InParanoid" id="A2FQD3"/>
<dbReference type="VEuPathDB" id="TrichDB:TVAGG3_1048080"/>
<evidence type="ECO:0000256" key="2">
    <source>
        <dbReference type="SAM" id="MobiDB-lite"/>
    </source>
</evidence>
<dbReference type="EMBL" id="DS113942">
    <property type="protein sequence ID" value="EAX92880.1"/>
    <property type="molecule type" value="Genomic_DNA"/>
</dbReference>
<feature type="coiled-coil region" evidence="1">
    <location>
        <begin position="114"/>
        <end position="155"/>
    </location>
</feature>
<dbReference type="SMR" id="A2FQD3"/>
<accession>A2FQD3</accession>
<keyword evidence="4" id="KW-1185">Reference proteome</keyword>
<dbReference type="KEGG" id="tva:4750595"/>
<gene>
    <name evidence="3" type="ORF">TVAG_467270</name>
</gene>
<reference evidence="3" key="2">
    <citation type="journal article" date="2007" name="Science">
        <title>Draft genome sequence of the sexually transmitted pathogen Trichomonas vaginalis.</title>
        <authorList>
            <person name="Carlton J.M."/>
            <person name="Hirt R.P."/>
            <person name="Silva J.C."/>
            <person name="Delcher A.L."/>
            <person name="Schatz M."/>
            <person name="Zhao Q."/>
            <person name="Wortman J.R."/>
            <person name="Bidwell S.L."/>
            <person name="Alsmark U.C.M."/>
            <person name="Besteiro S."/>
            <person name="Sicheritz-Ponten T."/>
            <person name="Noel C.J."/>
            <person name="Dacks J.B."/>
            <person name="Foster P.G."/>
            <person name="Simillion C."/>
            <person name="Van de Peer Y."/>
            <person name="Miranda-Saavedra D."/>
            <person name="Barton G.J."/>
            <person name="Westrop G.D."/>
            <person name="Mueller S."/>
            <person name="Dessi D."/>
            <person name="Fiori P.L."/>
            <person name="Ren Q."/>
            <person name="Paulsen I."/>
            <person name="Zhang H."/>
            <person name="Bastida-Corcuera F.D."/>
            <person name="Simoes-Barbosa A."/>
            <person name="Brown M.T."/>
            <person name="Hayes R.D."/>
            <person name="Mukherjee M."/>
            <person name="Okumura C.Y."/>
            <person name="Schneider R."/>
            <person name="Smith A.J."/>
            <person name="Vanacova S."/>
            <person name="Villalvazo M."/>
            <person name="Haas B.J."/>
            <person name="Pertea M."/>
            <person name="Feldblyum T.V."/>
            <person name="Utterback T.R."/>
            <person name="Shu C.L."/>
            <person name="Osoegawa K."/>
            <person name="de Jong P.J."/>
            <person name="Hrdy I."/>
            <person name="Horvathova L."/>
            <person name="Zubacova Z."/>
            <person name="Dolezal P."/>
            <person name="Malik S.B."/>
            <person name="Logsdon J.M. Jr."/>
            <person name="Henze K."/>
            <person name="Gupta A."/>
            <person name="Wang C.C."/>
            <person name="Dunne R.L."/>
            <person name="Upcroft J.A."/>
            <person name="Upcroft P."/>
            <person name="White O."/>
            <person name="Salzberg S.L."/>
            <person name="Tang P."/>
            <person name="Chiu C.-H."/>
            <person name="Lee Y.-S."/>
            <person name="Embley T.M."/>
            <person name="Coombs G.H."/>
            <person name="Mottram J.C."/>
            <person name="Tachezy J."/>
            <person name="Fraser-Liggett C.M."/>
            <person name="Johnson P.J."/>
        </authorList>
    </citation>
    <scope>NUCLEOTIDE SEQUENCE [LARGE SCALE GENOMIC DNA]</scope>
    <source>
        <strain evidence="3">G3</strain>
    </source>
</reference>
<organism evidence="3 4">
    <name type="scientific">Trichomonas vaginalis (strain ATCC PRA-98 / G3)</name>
    <dbReference type="NCBI Taxonomy" id="412133"/>
    <lineage>
        <taxon>Eukaryota</taxon>
        <taxon>Metamonada</taxon>
        <taxon>Parabasalia</taxon>
        <taxon>Trichomonadida</taxon>
        <taxon>Trichomonadidae</taxon>
        <taxon>Trichomonas</taxon>
    </lineage>
</organism>
<evidence type="ECO:0000256" key="1">
    <source>
        <dbReference type="SAM" id="Coils"/>
    </source>
</evidence>